<keyword evidence="3 7" id="KW-0812">Transmembrane</keyword>
<feature type="transmembrane region" description="Helical" evidence="7">
    <location>
        <begin position="343"/>
        <end position="361"/>
    </location>
</feature>
<dbReference type="Pfam" id="PF04024">
    <property type="entry name" value="PspC"/>
    <property type="match status" value="1"/>
</dbReference>
<evidence type="ECO:0000256" key="4">
    <source>
        <dbReference type="ARBA" id="ARBA00022989"/>
    </source>
</evidence>
<keyword evidence="2" id="KW-1003">Cell membrane</keyword>
<evidence type="ECO:0000256" key="2">
    <source>
        <dbReference type="ARBA" id="ARBA00022475"/>
    </source>
</evidence>
<gene>
    <name evidence="9" type="ORF">G443_003770</name>
</gene>
<dbReference type="PANTHER" id="PTHR33885:SF3">
    <property type="entry name" value="PHAGE SHOCK PROTEIN C"/>
    <property type="match status" value="1"/>
</dbReference>
<feature type="domain" description="Phage shock protein PspC N-terminal" evidence="8">
    <location>
        <begin position="58"/>
        <end position="113"/>
    </location>
</feature>
<dbReference type="InterPro" id="IPR007168">
    <property type="entry name" value="Phageshock_PspC_N"/>
</dbReference>
<keyword evidence="10" id="KW-1185">Reference proteome</keyword>
<feature type="compositionally biased region" description="Low complexity" evidence="6">
    <location>
        <begin position="201"/>
        <end position="226"/>
    </location>
</feature>
<feature type="region of interest" description="Disordered" evidence="6">
    <location>
        <begin position="268"/>
        <end position="287"/>
    </location>
</feature>
<feature type="transmembrane region" description="Helical" evidence="7">
    <location>
        <begin position="319"/>
        <end position="336"/>
    </location>
</feature>
<reference evidence="9 10" key="1">
    <citation type="submission" date="2013-07" db="EMBL/GenBank/DDBJ databases">
        <authorList>
            <consortium name="DOE Joint Genome Institute"/>
            <person name="Reeve W."/>
            <person name="Huntemann M."/>
            <person name="Han J."/>
            <person name="Chen A."/>
            <person name="Kyrpides N."/>
            <person name="Mavromatis K."/>
            <person name="Markowitz V."/>
            <person name="Palaniappan K."/>
            <person name="Ivanova N."/>
            <person name="Schaumberg A."/>
            <person name="Pati A."/>
            <person name="Liolios K."/>
            <person name="Nordberg H.P."/>
            <person name="Cantor M.N."/>
            <person name="Hua S.X."/>
            <person name="Woyke T."/>
        </authorList>
    </citation>
    <scope>NUCLEOTIDE SEQUENCE [LARGE SCALE GENOMIC DNA]</scope>
    <source>
        <strain evidence="9 10">DSM 43889</strain>
    </source>
</reference>
<dbReference type="Proteomes" id="UP000791080">
    <property type="component" value="Unassembled WGS sequence"/>
</dbReference>
<comment type="caution">
    <text evidence="9">The sequence shown here is derived from an EMBL/GenBank/DDBJ whole genome shotgun (WGS) entry which is preliminary data.</text>
</comment>
<accession>A0ABT1JLV9</accession>
<name>A0ABT1JLV9_ACTCY</name>
<dbReference type="InterPro" id="IPR052027">
    <property type="entry name" value="PspC"/>
</dbReference>
<feature type="region of interest" description="Disordered" evidence="6">
    <location>
        <begin position="1"/>
        <end position="47"/>
    </location>
</feature>
<feature type="transmembrane region" description="Helical" evidence="7">
    <location>
        <begin position="84"/>
        <end position="106"/>
    </location>
</feature>
<reference evidence="9 10" key="2">
    <citation type="submission" date="2022-06" db="EMBL/GenBank/DDBJ databases">
        <title>Genomic Encyclopedia of Type Strains, Phase I: the one thousand microbial genomes (KMG-I) project.</title>
        <authorList>
            <person name="Kyrpides N."/>
        </authorList>
    </citation>
    <scope>NUCLEOTIDE SEQUENCE [LARGE SCALE GENOMIC DNA]</scope>
    <source>
        <strain evidence="9 10">DSM 43889</strain>
    </source>
</reference>
<feature type="transmembrane region" description="Helical" evidence="7">
    <location>
        <begin position="140"/>
        <end position="173"/>
    </location>
</feature>
<evidence type="ECO:0000256" key="5">
    <source>
        <dbReference type="ARBA" id="ARBA00023136"/>
    </source>
</evidence>
<comment type="subcellular location">
    <subcellularLocation>
        <location evidence="1">Cell membrane</location>
        <topology evidence="1">Single-pass membrane protein</topology>
    </subcellularLocation>
</comment>
<evidence type="ECO:0000256" key="6">
    <source>
        <dbReference type="SAM" id="MobiDB-lite"/>
    </source>
</evidence>
<dbReference type="PANTHER" id="PTHR33885">
    <property type="entry name" value="PHAGE SHOCK PROTEIN C"/>
    <property type="match status" value="1"/>
</dbReference>
<organism evidence="9 10">
    <name type="scientific">Actinoalloteichus caeruleus DSM 43889</name>
    <dbReference type="NCBI Taxonomy" id="1120930"/>
    <lineage>
        <taxon>Bacteria</taxon>
        <taxon>Bacillati</taxon>
        <taxon>Actinomycetota</taxon>
        <taxon>Actinomycetes</taxon>
        <taxon>Pseudonocardiales</taxon>
        <taxon>Pseudonocardiaceae</taxon>
        <taxon>Actinoalloteichus</taxon>
        <taxon>Actinoalloteichus cyanogriseus</taxon>
    </lineage>
</organism>
<feature type="compositionally biased region" description="Gly residues" evidence="6">
    <location>
        <begin position="9"/>
        <end position="21"/>
    </location>
</feature>
<proteinExistence type="predicted"/>
<evidence type="ECO:0000313" key="10">
    <source>
        <dbReference type="Proteomes" id="UP000791080"/>
    </source>
</evidence>
<evidence type="ECO:0000256" key="7">
    <source>
        <dbReference type="SAM" id="Phobius"/>
    </source>
</evidence>
<protein>
    <submittedName>
        <fullName evidence="9">Phage shock protein C (PspC) family protein</fullName>
    </submittedName>
</protein>
<evidence type="ECO:0000256" key="1">
    <source>
        <dbReference type="ARBA" id="ARBA00004162"/>
    </source>
</evidence>
<feature type="transmembrane region" description="Helical" evidence="7">
    <location>
        <begin position="290"/>
        <end position="307"/>
    </location>
</feature>
<dbReference type="EMBL" id="AUBJ02000001">
    <property type="protein sequence ID" value="MCP2333500.1"/>
    <property type="molecule type" value="Genomic_DNA"/>
</dbReference>
<dbReference type="RefSeq" id="WP_051314118.1">
    <property type="nucleotide sequence ID" value="NZ_AUBJ02000001.1"/>
</dbReference>
<evidence type="ECO:0000313" key="9">
    <source>
        <dbReference type="EMBL" id="MCP2333500.1"/>
    </source>
</evidence>
<keyword evidence="5 7" id="KW-0472">Membrane</keyword>
<sequence length="486" mass="49912">MNDSERGPGGHPGGPSTGDGARGAAQFTHAFGGSSGARPPRRGDQGVEETLREMWRTRPARPVDNRKIAGVASGIARRYQIDPILARVGFVVLATIGGAGLILYLLGWLMLAQEGDESAPAEALVGRGSTSTSPGMPIALGALIVISVIIMLNNSTLTLFTGLVLGGGALFLLHRQRPLDERQPATTLGVAATDPGWRSWSATSASPAGAATADTSTPATPAEPTAVYEPGAPSTSGPDPVPGSGAAHDGPPEWDPLGVAPFAWDLPDPGTGLVDREEEPPAEPTRRSKVTPITLAVALVVLAIALLDGTRVGLGWLEIPALVLGVLGIGMIIGAFVRGGRGLFWVAGPLAAITLLLSAVAPPTGWQGIGSHVWTVSDVSQLRDEYQVSAGQLHLDLSELTIPEGETASARVEVGVVGKSLVVLPPDLPVNVTCSVNLGDNSCLGTESSGSDLVERVDSVGQADELESGVLELEVHVGMGAVEVVR</sequence>
<evidence type="ECO:0000256" key="3">
    <source>
        <dbReference type="ARBA" id="ARBA00022692"/>
    </source>
</evidence>
<feature type="region of interest" description="Disordered" evidence="6">
    <location>
        <begin position="189"/>
        <end position="261"/>
    </location>
</feature>
<evidence type="ECO:0000259" key="8">
    <source>
        <dbReference type="Pfam" id="PF04024"/>
    </source>
</evidence>
<keyword evidence="4 7" id="KW-1133">Transmembrane helix</keyword>